<feature type="domain" description="PiggyBac transposable element-derived protein" evidence="2">
    <location>
        <begin position="89"/>
        <end position="437"/>
    </location>
</feature>
<accession>A0A6G0SZM7</accession>
<feature type="compositionally biased region" description="Low complexity" evidence="1">
    <location>
        <begin position="26"/>
        <end position="37"/>
    </location>
</feature>
<dbReference type="InterPro" id="IPR029526">
    <property type="entry name" value="PGBD"/>
</dbReference>
<evidence type="ECO:0000313" key="4">
    <source>
        <dbReference type="Proteomes" id="UP000475862"/>
    </source>
</evidence>
<dbReference type="OrthoDB" id="6625084at2759"/>
<comment type="caution">
    <text evidence="3">The sequence shown here is derived from an EMBL/GenBank/DDBJ whole genome shotgun (WGS) entry which is preliminary data.</text>
</comment>
<feature type="compositionally biased region" description="Polar residues" evidence="1">
    <location>
        <begin position="39"/>
        <end position="56"/>
    </location>
</feature>
<feature type="region of interest" description="Disordered" evidence="1">
    <location>
        <begin position="14"/>
        <end position="56"/>
    </location>
</feature>
<organism evidence="3 4">
    <name type="scientific">Aphis glycines</name>
    <name type="common">Soybean aphid</name>
    <dbReference type="NCBI Taxonomy" id="307491"/>
    <lineage>
        <taxon>Eukaryota</taxon>
        <taxon>Metazoa</taxon>
        <taxon>Ecdysozoa</taxon>
        <taxon>Arthropoda</taxon>
        <taxon>Hexapoda</taxon>
        <taxon>Insecta</taxon>
        <taxon>Pterygota</taxon>
        <taxon>Neoptera</taxon>
        <taxon>Paraneoptera</taxon>
        <taxon>Hemiptera</taxon>
        <taxon>Sternorrhyncha</taxon>
        <taxon>Aphidomorpha</taxon>
        <taxon>Aphidoidea</taxon>
        <taxon>Aphididae</taxon>
        <taxon>Aphidini</taxon>
        <taxon>Aphis</taxon>
        <taxon>Aphis</taxon>
    </lineage>
</organism>
<dbReference type="Pfam" id="PF13843">
    <property type="entry name" value="DDE_Tnp_1_7"/>
    <property type="match status" value="1"/>
</dbReference>
<protein>
    <recommendedName>
        <fullName evidence="2">PiggyBac transposable element-derived protein domain-containing protein</fullName>
    </recommendedName>
</protein>
<sequence length="544" mass="62341">MDLDNILEALDESFEYDSGSDYKPTSSDQSSDSSDSDIPSVNDTSQSSFSNTTTENSQQWNNVTTFNQSHFVFEENRSLLCDLGPDCKPIDVYNLFLNDDILDTIVVETNRQALRYKNTWTNTNSMDVKQFLGIVMYTGLVSYPKISDYWSRQKFFHNTFISKIMPRNRFQELLRFFHVADNDSIIEGDRLGKIQPLVCKLVSIFKKIKVPGENIVIDETMIPFRGRLIFKQYIPNKTSKYGVKLFKICDNIGYTYDCIIYSGKNTTPTCSEITTATKVVLQLMNDYLYKGRTLIIDNYYTSLNLAHILLSKDTHMVGTLRKNAKGFPKDITNAKIKKGEIKGKEDDKGVVVSIWKDKRDVRMVSTKHGIEMISTGKTSRNGVVIKKPEAIIFYNKNKQGIDVSDQMTSYFTPLRKTIRWYHKVAFQLLLGTAVVNSLLIYKELTGNKIQISNFRQQIIEELVKSQDFNLVSPSSRKHKLIETDEKLGQGNKKKRRRCVKCYEKLVSEKGRAVAQKACKTTTLYCNSCEKNPAFCLECFQASHK</sequence>
<evidence type="ECO:0000256" key="1">
    <source>
        <dbReference type="SAM" id="MobiDB-lite"/>
    </source>
</evidence>
<dbReference type="Proteomes" id="UP000475862">
    <property type="component" value="Unassembled WGS sequence"/>
</dbReference>
<name>A0A6G0SZM7_APHGL</name>
<dbReference type="AlphaFoldDB" id="A0A6G0SZM7"/>
<dbReference type="PANTHER" id="PTHR46599:SF3">
    <property type="entry name" value="PIGGYBAC TRANSPOSABLE ELEMENT-DERIVED PROTEIN 4"/>
    <property type="match status" value="1"/>
</dbReference>
<dbReference type="EMBL" id="VYZN01000075">
    <property type="protein sequence ID" value="KAE9523850.1"/>
    <property type="molecule type" value="Genomic_DNA"/>
</dbReference>
<keyword evidence="4" id="KW-1185">Reference proteome</keyword>
<reference evidence="3 4" key="1">
    <citation type="submission" date="2019-08" db="EMBL/GenBank/DDBJ databases">
        <title>The genome of the soybean aphid Biotype 1, its phylome, world population structure and adaptation to the North American continent.</title>
        <authorList>
            <person name="Giordano R."/>
            <person name="Donthu R.K."/>
            <person name="Hernandez A.G."/>
            <person name="Wright C.L."/>
            <person name="Zimin A.V."/>
        </authorList>
    </citation>
    <scope>NUCLEOTIDE SEQUENCE [LARGE SCALE GENOMIC DNA]</scope>
    <source>
        <tissue evidence="3">Whole aphids</tissue>
    </source>
</reference>
<evidence type="ECO:0000313" key="3">
    <source>
        <dbReference type="EMBL" id="KAE9523850.1"/>
    </source>
</evidence>
<dbReference type="PANTHER" id="PTHR46599">
    <property type="entry name" value="PIGGYBAC TRANSPOSABLE ELEMENT-DERIVED PROTEIN 4"/>
    <property type="match status" value="1"/>
</dbReference>
<proteinExistence type="predicted"/>
<gene>
    <name evidence="3" type="ORF">AGLY_015738</name>
</gene>
<evidence type="ECO:0000259" key="2">
    <source>
        <dbReference type="Pfam" id="PF13843"/>
    </source>
</evidence>